<dbReference type="STRING" id="3818.A0A444YXU6"/>
<dbReference type="InterPro" id="IPR027443">
    <property type="entry name" value="IPNS-like_sf"/>
</dbReference>
<evidence type="ECO:0000313" key="1">
    <source>
        <dbReference type="EMBL" id="RYR06748.1"/>
    </source>
</evidence>
<evidence type="ECO:0000313" key="2">
    <source>
        <dbReference type="Proteomes" id="UP000289738"/>
    </source>
</evidence>
<protein>
    <submittedName>
        <fullName evidence="1">Uncharacterized protein</fullName>
    </submittedName>
</protein>
<gene>
    <name evidence="1" type="ORF">Ahy_B05g074050</name>
</gene>
<name>A0A444YXU6_ARAHY</name>
<dbReference type="Gene3D" id="2.60.120.330">
    <property type="entry name" value="B-lactam Antibiotic, Isopenicillin N Synthase, Chain"/>
    <property type="match status" value="1"/>
</dbReference>
<dbReference type="SUPFAM" id="SSF51197">
    <property type="entry name" value="Clavaminate synthase-like"/>
    <property type="match status" value="1"/>
</dbReference>
<dbReference type="AlphaFoldDB" id="A0A444YXU6"/>
<accession>A0A444YXU6</accession>
<comment type="caution">
    <text evidence="1">The sequence shown here is derived from an EMBL/GenBank/DDBJ whole genome shotgun (WGS) entry which is preliminary data.</text>
</comment>
<dbReference type="EMBL" id="SDMP01000015">
    <property type="protein sequence ID" value="RYR06748.1"/>
    <property type="molecule type" value="Genomic_DNA"/>
</dbReference>
<dbReference type="Proteomes" id="UP000289738">
    <property type="component" value="Chromosome B05"/>
</dbReference>
<reference evidence="1 2" key="1">
    <citation type="submission" date="2019-01" db="EMBL/GenBank/DDBJ databases">
        <title>Sequencing of cultivated peanut Arachis hypogaea provides insights into genome evolution and oil improvement.</title>
        <authorList>
            <person name="Chen X."/>
        </authorList>
    </citation>
    <scope>NUCLEOTIDE SEQUENCE [LARGE SCALE GENOMIC DNA]</scope>
    <source>
        <strain evidence="2">cv. Fuhuasheng</strain>
        <tissue evidence="1">Leaves</tissue>
    </source>
</reference>
<proteinExistence type="predicted"/>
<keyword evidence="2" id="KW-1185">Reference proteome</keyword>
<organism evidence="1 2">
    <name type="scientific">Arachis hypogaea</name>
    <name type="common">Peanut</name>
    <dbReference type="NCBI Taxonomy" id="3818"/>
    <lineage>
        <taxon>Eukaryota</taxon>
        <taxon>Viridiplantae</taxon>
        <taxon>Streptophyta</taxon>
        <taxon>Embryophyta</taxon>
        <taxon>Tracheophyta</taxon>
        <taxon>Spermatophyta</taxon>
        <taxon>Magnoliopsida</taxon>
        <taxon>eudicotyledons</taxon>
        <taxon>Gunneridae</taxon>
        <taxon>Pentapetalae</taxon>
        <taxon>rosids</taxon>
        <taxon>fabids</taxon>
        <taxon>Fabales</taxon>
        <taxon>Fabaceae</taxon>
        <taxon>Papilionoideae</taxon>
        <taxon>50 kb inversion clade</taxon>
        <taxon>dalbergioids sensu lato</taxon>
        <taxon>Dalbergieae</taxon>
        <taxon>Pterocarpus clade</taxon>
        <taxon>Arachis</taxon>
    </lineage>
</organism>
<sequence>MRMKRKLKQPLKFTFEIKCGTRSTTSYANCFSNERKKKLTTCFGLLDETLDGVRRFYEQDPEVKREFYSRDISRIVYYNTNMDLYTSPVVNWRDTLSCVLAPRPLHPLQLPSICRYMVPTTC</sequence>